<reference evidence="1" key="2">
    <citation type="submission" date="2020-11" db="EMBL/GenBank/DDBJ databases">
        <authorList>
            <person name="McCartney M.A."/>
            <person name="Auch B."/>
            <person name="Kono T."/>
            <person name="Mallez S."/>
            <person name="Becker A."/>
            <person name="Gohl D.M."/>
            <person name="Silverstein K.A.T."/>
            <person name="Koren S."/>
            <person name="Bechman K.B."/>
            <person name="Herman A."/>
            <person name="Abrahante J.E."/>
            <person name="Garbe J."/>
        </authorList>
    </citation>
    <scope>NUCLEOTIDE SEQUENCE</scope>
    <source>
        <strain evidence="1">Duluth1</strain>
        <tissue evidence="1">Whole animal</tissue>
    </source>
</reference>
<name>A0A9D4NF04_DREPO</name>
<proteinExistence type="predicted"/>
<reference evidence="1" key="1">
    <citation type="journal article" date="2019" name="bioRxiv">
        <title>The Genome of the Zebra Mussel, Dreissena polymorpha: A Resource for Invasive Species Research.</title>
        <authorList>
            <person name="McCartney M.A."/>
            <person name="Auch B."/>
            <person name="Kono T."/>
            <person name="Mallez S."/>
            <person name="Zhang Y."/>
            <person name="Obille A."/>
            <person name="Becker A."/>
            <person name="Abrahante J.E."/>
            <person name="Garbe J."/>
            <person name="Badalamenti J.P."/>
            <person name="Herman A."/>
            <person name="Mangelson H."/>
            <person name="Liachko I."/>
            <person name="Sullivan S."/>
            <person name="Sone E.D."/>
            <person name="Koren S."/>
            <person name="Silverstein K.A.T."/>
            <person name="Beckman K.B."/>
            <person name="Gohl D.M."/>
        </authorList>
    </citation>
    <scope>NUCLEOTIDE SEQUENCE</scope>
    <source>
        <strain evidence="1">Duluth1</strain>
        <tissue evidence="1">Whole animal</tissue>
    </source>
</reference>
<dbReference type="EMBL" id="JAIWYP010000001">
    <property type="protein sequence ID" value="KAH3893111.1"/>
    <property type="molecule type" value="Genomic_DNA"/>
</dbReference>
<organism evidence="1 2">
    <name type="scientific">Dreissena polymorpha</name>
    <name type="common">Zebra mussel</name>
    <name type="synonym">Mytilus polymorpha</name>
    <dbReference type="NCBI Taxonomy" id="45954"/>
    <lineage>
        <taxon>Eukaryota</taxon>
        <taxon>Metazoa</taxon>
        <taxon>Spiralia</taxon>
        <taxon>Lophotrochozoa</taxon>
        <taxon>Mollusca</taxon>
        <taxon>Bivalvia</taxon>
        <taxon>Autobranchia</taxon>
        <taxon>Heteroconchia</taxon>
        <taxon>Euheterodonta</taxon>
        <taxon>Imparidentia</taxon>
        <taxon>Neoheterodontei</taxon>
        <taxon>Myida</taxon>
        <taxon>Dreissenoidea</taxon>
        <taxon>Dreissenidae</taxon>
        <taxon>Dreissena</taxon>
    </lineage>
</organism>
<sequence length="114" mass="13814">MFLNRQEPFSKSARDYMNTFCSRLDEFWTKRRYLYKIVLITLYEYWTINVDSRVLTVKNYPPPLRLSFSIDLNHFRAQLRYYLLNKVTSRVLTRFYFNSNVKKSATPLGGYVFP</sequence>
<dbReference type="Proteomes" id="UP000828390">
    <property type="component" value="Unassembled WGS sequence"/>
</dbReference>
<dbReference type="AlphaFoldDB" id="A0A9D4NF04"/>
<gene>
    <name evidence="1" type="ORF">DPMN_017255</name>
</gene>
<evidence type="ECO:0000313" key="2">
    <source>
        <dbReference type="Proteomes" id="UP000828390"/>
    </source>
</evidence>
<evidence type="ECO:0000313" key="1">
    <source>
        <dbReference type="EMBL" id="KAH3893111.1"/>
    </source>
</evidence>
<keyword evidence="2" id="KW-1185">Reference proteome</keyword>
<comment type="caution">
    <text evidence="1">The sequence shown here is derived from an EMBL/GenBank/DDBJ whole genome shotgun (WGS) entry which is preliminary data.</text>
</comment>
<protein>
    <submittedName>
        <fullName evidence="1">Uncharacterized protein</fullName>
    </submittedName>
</protein>
<accession>A0A9D4NF04</accession>